<evidence type="ECO:0000313" key="2">
    <source>
        <dbReference type="EMBL" id="GFN96806.1"/>
    </source>
</evidence>
<feature type="region of interest" description="Disordered" evidence="1">
    <location>
        <begin position="38"/>
        <end position="131"/>
    </location>
</feature>
<accession>A0AAV3ZQ61</accession>
<feature type="compositionally biased region" description="Basic and acidic residues" evidence="1">
    <location>
        <begin position="55"/>
        <end position="66"/>
    </location>
</feature>
<comment type="caution">
    <text evidence="2">The sequence shown here is derived from an EMBL/GenBank/DDBJ whole genome shotgun (WGS) entry which is preliminary data.</text>
</comment>
<evidence type="ECO:0000313" key="3">
    <source>
        <dbReference type="Proteomes" id="UP000735302"/>
    </source>
</evidence>
<name>A0AAV3ZQ61_9GAST</name>
<sequence>MIHAGTHEKRVSADTSSLAIESPTTCRVSDLNCIKKMALKPSVRPGRQWRGSKPRQKDPCRSRDGLTSHCAIDTQSQEERMRSKRRKGGRGGGSGGGAEKKERGGGGGGGGGGERRRGLRRGGGCDEKKKL</sequence>
<dbReference type="Proteomes" id="UP000735302">
    <property type="component" value="Unassembled WGS sequence"/>
</dbReference>
<organism evidence="2 3">
    <name type="scientific">Plakobranchus ocellatus</name>
    <dbReference type="NCBI Taxonomy" id="259542"/>
    <lineage>
        <taxon>Eukaryota</taxon>
        <taxon>Metazoa</taxon>
        <taxon>Spiralia</taxon>
        <taxon>Lophotrochozoa</taxon>
        <taxon>Mollusca</taxon>
        <taxon>Gastropoda</taxon>
        <taxon>Heterobranchia</taxon>
        <taxon>Euthyneura</taxon>
        <taxon>Panpulmonata</taxon>
        <taxon>Sacoglossa</taxon>
        <taxon>Placobranchoidea</taxon>
        <taxon>Plakobranchidae</taxon>
        <taxon>Plakobranchus</taxon>
    </lineage>
</organism>
<feature type="compositionally biased region" description="Basic and acidic residues" evidence="1">
    <location>
        <begin position="1"/>
        <end position="12"/>
    </location>
</feature>
<dbReference type="AlphaFoldDB" id="A0AAV3ZQ61"/>
<evidence type="ECO:0000256" key="1">
    <source>
        <dbReference type="SAM" id="MobiDB-lite"/>
    </source>
</evidence>
<feature type="compositionally biased region" description="Polar residues" evidence="1">
    <location>
        <begin position="13"/>
        <end position="22"/>
    </location>
</feature>
<protein>
    <submittedName>
        <fullName evidence="2">Uncharacterized protein</fullName>
    </submittedName>
</protein>
<dbReference type="EMBL" id="BLXT01002707">
    <property type="protein sequence ID" value="GFN96806.1"/>
    <property type="molecule type" value="Genomic_DNA"/>
</dbReference>
<gene>
    <name evidence="2" type="ORF">PoB_002331200</name>
</gene>
<proteinExistence type="predicted"/>
<keyword evidence="3" id="KW-1185">Reference proteome</keyword>
<reference evidence="2 3" key="1">
    <citation type="journal article" date="2021" name="Elife">
        <title>Chloroplast acquisition without the gene transfer in kleptoplastic sea slugs, Plakobranchus ocellatus.</title>
        <authorList>
            <person name="Maeda T."/>
            <person name="Takahashi S."/>
            <person name="Yoshida T."/>
            <person name="Shimamura S."/>
            <person name="Takaki Y."/>
            <person name="Nagai Y."/>
            <person name="Toyoda A."/>
            <person name="Suzuki Y."/>
            <person name="Arimoto A."/>
            <person name="Ishii H."/>
            <person name="Satoh N."/>
            <person name="Nishiyama T."/>
            <person name="Hasebe M."/>
            <person name="Maruyama T."/>
            <person name="Minagawa J."/>
            <person name="Obokata J."/>
            <person name="Shigenobu S."/>
        </authorList>
    </citation>
    <scope>NUCLEOTIDE SEQUENCE [LARGE SCALE GENOMIC DNA]</scope>
</reference>
<feature type="region of interest" description="Disordered" evidence="1">
    <location>
        <begin position="1"/>
        <end position="22"/>
    </location>
</feature>